<reference evidence="1" key="1">
    <citation type="journal article" date="2020" name="Stud. Mycol.">
        <title>101 Dothideomycetes genomes: a test case for predicting lifestyles and emergence of pathogens.</title>
        <authorList>
            <person name="Haridas S."/>
            <person name="Albert R."/>
            <person name="Binder M."/>
            <person name="Bloem J."/>
            <person name="Labutti K."/>
            <person name="Salamov A."/>
            <person name="Andreopoulos B."/>
            <person name="Baker S."/>
            <person name="Barry K."/>
            <person name="Bills G."/>
            <person name="Bluhm B."/>
            <person name="Cannon C."/>
            <person name="Castanera R."/>
            <person name="Culley D."/>
            <person name="Daum C."/>
            <person name="Ezra D."/>
            <person name="Gonzalez J."/>
            <person name="Henrissat B."/>
            <person name="Kuo A."/>
            <person name="Liang C."/>
            <person name="Lipzen A."/>
            <person name="Lutzoni F."/>
            <person name="Magnuson J."/>
            <person name="Mondo S."/>
            <person name="Nolan M."/>
            <person name="Ohm R."/>
            <person name="Pangilinan J."/>
            <person name="Park H.-J."/>
            <person name="Ramirez L."/>
            <person name="Alfaro M."/>
            <person name="Sun H."/>
            <person name="Tritt A."/>
            <person name="Yoshinaga Y."/>
            <person name="Zwiers L.-H."/>
            <person name="Turgeon B."/>
            <person name="Goodwin S."/>
            <person name="Spatafora J."/>
            <person name="Crous P."/>
            <person name="Grigoriev I."/>
        </authorList>
    </citation>
    <scope>NUCLEOTIDE SEQUENCE</scope>
    <source>
        <strain evidence="1">CBS 207.26</strain>
    </source>
</reference>
<keyword evidence="2" id="KW-1185">Reference proteome</keyword>
<sequence length="76" mass="8465">KCIKCIQRGTGCEYSTTPTETHAQALRQKFTELQNERDAYGELFDALRTTGDGEIAAVHQRIRAGVPVESRVVDVK</sequence>
<name>A0A6A6DD19_9PEZI</name>
<dbReference type="EMBL" id="ML994689">
    <property type="protein sequence ID" value="KAF2177337.1"/>
    <property type="molecule type" value="Genomic_DNA"/>
</dbReference>
<evidence type="ECO:0008006" key="3">
    <source>
        <dbReference type="Google" id="ProtNLM"/>
    </source>
</evidence>
<accession>A0A6A6DD19</accession>
<dbReference type="AlphaFoldDB" id="A0A6A6DD19"/>
<feature type="non-terminal residue" evidence="1">
    <location>
        <position position="1"/>
    </location>
</feature>
<protein>
    <recommendedName>
        <fullName evidence="3">Zn(2)-C6 fungal-type domain-containing protein</fullName>
    </recommendedName>
</protein>
<evidence type="ECO:0000313" key="1">
    <source>
        <dbReference type="EMBL" id="KAF2177337.1"/>
    </source>
</evidence>
<dbReference type="PANTHER" id="PTHR47256:SF1">
    <property type="entry name" value="ZN(II)2CYS6 TRANSCRIPTION FACTOR (EUROFUNG)"/>
    <property type="match status" value="1"/>
</dbReference>
<organism evidence="1 2">
    <name type="scientific">Zopfia rhizophila CBS 207.26</name>
    <dbReference type="NCBI Taxonomy" id="1314779"/>
    <lineage>
        <taxon>Eukaryota</taxon>
        <taxon>Fungi</taxon>
        <taxon>Dikarya</taxon>
        <taxon>Ascomycota</taxon>
        <taxon>Pezizomycotina</taxon>
        <taxon>Dothideomycetes</taxon>
        <taxon>Dothideomycetes incertae sedis</taxon>
        <taxon>Zopfiaceae</taxon>
        <taxon>Zopfia</taxon>
    </lineage>
</organism>
<dbReference type="OrthoDB" id="10261408at2759"/>
<proteinExistence type="predicted"/>
<evidence type="ECO:0000313" key="2">
    <source>
        <dbReference type="Proteomes" id="UP000800200"/>
    </source>
</evidence>
<dbReference type="PANTHER" id="PTHR47256">
    <property type="entry name" value="ZN(II)2CYS6 TRANSCRIPTION FACTOR (EUROFUNG)-RELATED"/>
    <property type="match status" value="1"/>
</dbReference>
<gene>
    <name evidence="1" type="ORF">K469DRAFT_494216</name>
</gene>
<dbReference type="Proteomes" id="UP000800200">
    <property type="component" value="Unassembled WGS sequence"/>
</dbReference>
<dbReference type="InterPro" id="IPR053187">
    <property type="entry name" value="Notoamide_regulator"/>
</dbReference>
<feature type="non-terminal residue" evidence="1">
    <location>
        <position position="76"/>
    </location>
</feature>